<evidence type="ECO:0000313" key="9">
    <source>
        <dbReference type="EMBL" id="CAG9810318.1"/>
    </source>
</evidence>
<proteinExistence type="predicted"/>
<keyword evidence="6" id="KW-0675">Receptor</keyword>
<accession>A0A9N9WY68</accession>
<protein>
    <submittedName>
        <fullName evidence="9">Uncharacterized protein</fullName>
    </submittedName>
</protein>
<keyword evidence="3 8" id="KW-0812">Transmembrane</keyword>
<keyword evidence="7" id="KW-0325">Glycoprotein</keyword>
<name>A0A9N9WY68_9DIPT</name>
<feature type="transmembrane region" description="Helical" evidence="8">
    <location>
        <begin position="281"/>
        <end position="301"/>
    </location>
</feature>
<keyword evidence="4 8" id="KW-1133">Transmembrane helix</keyword>
<gene>
    <name evidence="9" type="ORF">CHIRRI_LOCUS13135</name>
</gene>
<evidence type="ECO:0000313" key="10">
    <source>
        <dbReference type="Proteomes" id="UP001153620"/>
    </source>
</evidence>
<comment type="subcellular location">
    <subcellularLocation>
        <location evidence="1">Cell membrane</location>
        <topology evidence="1">Multi-pass membrane protein</topology>
    </subcellularLocation>
</comment>
<dbReference type="EMBL" id="OU895880">
    <property type="protein sequence ID" value="CAG9810318.1"/>
    <property type="molecule type" value="Genomic_DNA"/>
</dbReference>
<dbReference type="Proteomes" id="UP001153620">
    <property type="component" value="Chromosome 4"/>
</dbReference>
<dbReference type="AlphaFoldDB" id="A0A9N9WY68"/>
<evidence type="ECO:0000256" key="2">
    <source>
        <dbReference type="ARBA" id="ARBA00022475"/>
    </source>
</evidence>
<evidence type="ECO:0000256" key="4">
    <source>
        <dbReference type="ARBA" id="ARBA00022989"/>
    </source>
</evidence>
<reference evidence="9" key="2">
    <citation type="submission" date="2022-10" db="EMBL/GenBank/DDBJ databases">
        <authorList>
            <consortium name="ENA_rothamsted_submissions"/>
            <consortium name="culmorum"/>
            <person name="King R."/>
        </authorList>
    </citation>
    <scope>NUCLEOTIDE SEQUENCE</scope>
</reference>
<dbReference type="PANTHER" id="PTHR42643">
    <property type="entry name" value="IONOTROPIC RECEPTOR 20A-RELATED"/>
    <property type="match status" value="1"/>
</dbReference>
<dbReference type="GO" id="GO:0005886">
    <property type="term" value="C:plasma membrane"/>
    <property type="evidence" value="ECO:0007669"/>
    <property type="project" value="UniProtKB-SubCell"/>
</dbReference>
<keyword evidence="10" id="KW-1185">Reference proteome</keyword>
<dbReference type="PANTHER" id="PTHR42643:SF39">
    <property type="entry name" value="IONOTROPIC RECEPTOR 56A-RELATED"/>
    <property type="match status" value="1"/>
</dbReference>
<dbReference type="InterPro" id="IPR052192">
    <property type="entry name" value="Insect_Ionotropic_Sensory_Rcpt"/>
</dbReference>
<evidence type="ECO:0000256" key="6">
    <source>
        <dbReference type="ARBA" id="ARBA00023170"/>
    </source>
</evidence>
<keyword evidence="2" id="KW-1003">Cell membrane</keyword>
<evidence type="ECO:0000256" key="3">
    <source>
        <dbReference type="ARBA" id="ARBA00022692"/>
    </source>
</evidence>
<keyword evidence="5 8" id="KW-0472">Membrane</keyword>
<evidence type="ECO:0000256" key="5">
    <source>
        <dbReference type="ARBA" id="ARBA00023136"/>
    </source>
</evidence>
<evidence type="ECO:0000256" key="8">
    <source>
        <dbReference type="SAM" id="Phobius"/>
    </source>
</evidence>
<reference evidence="9" key="1">
    <citation type="submission" date="2022-01" db="EMBL/GenBank/DDBJ databases">
        <authorList>
            <person name="King R."/>
        </authorList>
    </citation>
    <scope>NUCLEOTIDE SEQUENCE</scope>
</reference>
<feature type="transmembrane region" description="Helical" evidence="8">
    <location>
        <begin position="40"/>
        <end position="65"/>
    </location>
</feature>
<evidence type="ECO:0000256" key="1">
    <source>
        <dbReference type="ARBA" id="ARBA00004651"/>
    </source>
</evidence>
<feature type="transmembrane region" description="Helical" evidence="8">
    <location>
        <begin position="101"/>
        <end position="121"/>
    </location>
</feature>
<organism evidence="9 10">
    <name type="scientific">Chironomus riparius</name>
    <dbReference type="NCBI Taxonomy" id="315576"/>
    <lineage>
        <taxon>Eukaryota</taxon>
        <taxon>Metazoa</taxon>
        <taxon>Ecdysozoa</taxon>
        <taxon>Arthropoda</taxon>
        <taxon>Hexapoda</taxon>
        <taxon>Insecta</taxon>
        <taxon>Pterygota</taxon>
        <taxon>Neoptera</taxon>
        <taxon>Endopterygota</taxon>
        <taxon>Diptera</taxon>
        <taxon>Nematocera</taxon>
        <taxon>Chironomoidea</taxon>
        <taxon>Chironomidae</taxon>
        <taxon>Chironominae</taxon>
        <taxon>Chironomus</taxon>
    </lineage>
</organism>
<evidence type="ECO:0000256" key="7">
    <source>
        <dbReference type="ARBA" id="ARBA00023180"/>
    </source>
</evidence>
<sequence length="349" mass="40627">MHLTLNTAAVFDNVEPKLITYEKKGYCALVPVPKIKIFRIFLFMPFDVFTWMFLAVSIISSTVVWRMYQNHGAVDSHWKFFSGILQMFLQLGTNFSQNNHFILLVLLQLTLYSVLFLSIAYESAITSTMIEPILTNRLQTVEDLINSKYMIATEDGIKSRISKLDIYNLDTFELQVIQQHFVFITACDFVDNSLKLKLSKGQHLSEYYYKLPEIISWDYVGLEASYLNPFLERLQFYMDLSFQAGLPNMWKVFEDLDESGFRMNRSSQIMSSLRYKELFRLFRMLTVALGISTVLFILEIFHHGCVQHLTVGSVMKFIRNCLNKIRKKSKTSKVKVKKINVKPKKALVT</sequence>